<feature type="transmembrane region" description="Helical" evidence="1">
    <location>
        <begin position="162"/>
        <end position="183"/>
    </location>
</feature>
<organism evidence="2 3">
    <name type="scientific">Clavibacter californiensis</name>
    <dbReference type="NCBI Taxonomy" id="1401995"/>
    <lineage>
        <taxon>Bacteria</taxon>
        <taxon>Bacillati</taxon>
        <taxon>Actinomycetota</taxon>
        <taxon>Actinomycetes</taxon>
        <taxon>Micrococcales</taxon>
        <taxon>Microbacteriaceae</taxon>
        <taxon>Clavibacter</taxon>
    </lineage>
</organism>
<dbReference type="EMBL" id="QWEE01000001">
    <property type="protein sequence ID" value="RII94899.1"/>
    <property type="molecule type" value="Genomic_DNA"/>
</dbReference>
<name>A0ABX9NB17_9MICO</name>
<evidence type="ECO:0008006" key="4">
    <source>
        <dbReference type="Google" id="ProtNLM"/>
    </source>
</evidence>
<gene>
    <name evidence="2" type="ORF">DZF98_00325</name>
</gene>
<feature type="transmembrane region" description="Helical" evidence="1">
    <location>
        <begin position="61"/>
        <end position="86"/>
    </location>
</feature>
<feature type="transmembrane region" description="Helical" evidence="1">
    <location>
        <begin position="6"/>
        <end position="26"/>
    </location>
</feature>
<keyword evidence="1" id="KW-0812">Transmembrane</keyword>
<comment type="caution">
    <text evidence="2">The sequence shown here is derived from an EMBL/GenBank/DDBJ whole genome shotgun (WGS) entry which is preliminary data.</text>
</comment>
<protein>
    <recommendedName>
        <fullName evidence="4">Integral membrane protein</fullName>
    </recommendedName>
</protein>
<keyword evidence="1" id="KW-0472">Membrane</keyword>
<reference evidence="2 3" key="1">
    <citation type="submission" date="2018-08" db="EMBL/GenBank/DDBJ databases">
        <title>Genome Sequence of Clavibacter michiganensis Subspecies type strains, and the Atypical Peach-Colored Strains Isolated from Tomato.</title>
        <authorList>
            <person name="Osdaghi E."/>
            <person name="Portier P."/>
            <person name="Briand M."/>
            <person name="Jacques M.-A."/>
        </authorList>
    </citation>
    <scope>NUCLEOTIDE SEQUENCE [LARGE SCALE GENOMIC DNA]</scope>
    <source>
        <strain evidence="2 3">CFBP 8216</strain>
    </source>
</reference>
<dbReference type="Proteomes" id="UP000265355">
    <property type="component" value="Unassembled WGS sequence"/>
</dbReference>
<feature type="transmembrane region" description="Helical" evidence="1">
    <location>
        <begin position="38"/>
        <end position="55"/>
    </location>
</feature>
<keyword evidence="1" id="KW-1133">Transmembrane helix</keyword>
<sequence>MVSVIVSVVLELVVLTAVGMILRRFWRRSDHSLQTASVLLCGAGFLVTFFGGVVATPVPPMMFVAVGLESVMVVTATVLSLVQCVVDRIRDRRGARRSLLMGYPPKPSPIGGGWAFVLGLLDASASIAAAFTAMFFVTWAVAVTSLAAGGPGEFQGVPTQTSIEIAAAAVALGLLVGFGAWLAGQRELRRWEDLTAGIEYRVRIAVKIATAAASDERETVRY</sequence>
<evidence type="ECO:0000313" key="2">
    <source>
        <dbReference type="EMBL" id="RII94899.1"/>
    </source>
</evidence>
<evidence type="ECO:0000313" key="3">
    <source>
        <dbReference type="Proteomes" id="UP000265355"/>
    </source>
</evidence>
<accession>A0ABX9NB17</accession>
<keyword evidence="3" id="KW-1185">Reference proteome</keyword>
<dbReference type="RefSeq" id="WP_119372109.1">
    <property type="nucleotide sequence ID" value="NZ_CP040793.1"/>
</dbReference>
<evidence type="ECO:0000256" key="1">
    <source>
        <dbReference type="SAM" id="Phobius"/>
    </source>
</evidence>
<proteinExistence type="predicted"/>
<feature type="transmembrane region" description="Helical" evidence="1">
    <location>
        <begin position="114"/>
        <end position="142"/>
    </location>
</feature>